<dbReference type="InterPro" id="IPR000192">
    <property type="entry name" value="Aminotrans_V_dom"/>
</dbReference>
<dbReference type="SUPFAM" id="SSF53383">
    <property type="entry name" value="PLP-dependent transferases"/>
    <property type="match status" value="1"/>
</dbReference>
<comment type="caution">
    <text evidence="4">The sequence shown here is derived from an EMBL/GenBank/DDBJ whole genome shotgun (WGS) entry which is preliminary data.</text>
</comment>
<comment type="similarity">
    <text evidence="2">Belongs to the class-V pyridoxal-phosphate-dependent aminotransferase family. NifS/IscS subfamily.</text>
</comment>
<evidence type="ECO:0000259" key="3">
    <source>
        <dbReference type="Pfam" id="PF00266"/>
    </source>
</evidence>
<name>X1UMY2_9ZZZZ</name>
<accession>X1UMY2</accession>
<protein>
    <recommendedName>
        <fullName evidence="3">Aminotransferase class V domain-containing protein</fullName>
    </recommendedName>
</protein>
<dbReference type="Pfam" id="PF00266">
    <property type="entry name" value="Aminotran_5"/>
    <property type="match status" value="1"/>
</dbReference>
<dbReference type="InterPro" id="IPR015421">
    <property type="entry name" value="PyrdxlP-dep_Trfase_major"/>
</dbReference>
<feature type="domain" description="Aminotransferase class V" evidence="3">
    <location>
        <begin position="4"/>
        <end position="81"/>
    </location>
</feature>
<sequence length="82" mass="9010">MRRIYLDYNATTPLRPGVLEAMLPYYKSIFGNASTIYSFGQEARKAIDDAREALACLIGTEPEEIVFTSGGTEADNFALKGV</sequence>
<dbReference type="AlphaFoldDB" id="X1UMY2"/>
<reference evidence="4" key="1">
    <citation type="journal article" date="2014" name="Front. Microbiol.">
        <title>High frequency of phylogenetically diverse reductive dehalogenase-homologous genes in deep subseafloor sedimentary metagenomes.</title>
        <authorList>
            <person name="Kawai M."/>
            <person name="Futagami T."/>
            <person name="Toyoda A."/>
            <person name="Takaki Y."/>
            <person name="Nishi S."/>
            <person name="Hori S."/>
            <person name="Arai W."/>
            <person name="Tsubouchi T."/>
            <person name="Morono Y."/>
            <person name="Uchiyama I."/>
            <person name="Ito T."/>
            <person name="Fujiyama A."/>
            <person name="Inagaki F."/>
            <person name="Takami H."/>
        </authorList>
    </citation>
    <scope>NUCLEOTIDE SEQUENCE</scope>
    <source>
        <strain evidence="4">Expedition CK06-06</strain>
    </source>
</reference>
<dbReference type="Gene3D" id="3.40.640.10">
    <property type="entry name" value="Type I PLP-dependent aspartate aminotransferase-like (Major domain)"/>
    <property type="match status" value="1"/>
</dbReference>
<gene>
    <name evidence="4" type="ORF">S12H4_46731</name>
</gene>
<evidence type="ECO:0000256" key="2">
    <source>
        <dbReference type="ARBA" id="ARBA00006490"/>
    </source>
</evidence>
<dbReference type="PANTHER" id="PTHR11601:SF34">
    <property type="entry name" value="CYSTEINE DESULFURASE"/>
    <property type="match status" value="1"/>
</dbReference>
<dbReference type="InterPro" id="IPR015424">
    <property type="entry name" value="PyrdxlP-dep_Trfase"/>
</dbReference>
<organism evidence="4">
    <name type="scientific">marine sediment metagenome</name>
    <dbReference type="NCBI Taxonomy" id="412755"/>
    <lineage>
        <taxon>unclassified sequences</taxon>
        <taxon>metagenomes</taxon>
        <taxon>ecological metagenomes</taxon>
    </lineage>
</organism>
<comment type="cofactor">
    <cofactor evidence="1">
        <name>pyridoxal 5'-phosphate</name>
        <dbReference type="ChEBI" id="CHEBI:597326"/>
    </cofactor>
</comment>
<proteinExistence type="inferred from homology"/>
<feature type="non-terminal residue" evidence="4">
    <location>
        <position position="82"/>
    </location>
</feature>
<evidence type="ECO:0000256" key="1">
    <source>
        <dbReference type="ARBA" id="ARBA00001933"/>
    </source>
</evidence>
<dbReference type="PANTHER" id="PTHR11601">
    <property type="entry name" value="CYSTEINE DESULFURYLASE FAMILY MEMBER"/>
    <property type="match status" value="1"/>
</dbReference>
<dbReference type="EMBL" id="BARW01029028">
    <property type="protein sequence ID" value="GAJ04942.1"/>
    <property type="molecule type" value="Genomic_DNA"/>
</dbReference>
<evidence type="ECO:0000313" key="4">
    <source>
        <dbReference type="EMBL" id="GAJ04942.1"/>
    </source>
</evidence>